<accession>A0AA40C2M9</accession>
<dbReference type="EMBL" id="JAULSU010000003">
    <property type="protein sequence ID" value="KAK0622760.1"/>
    <property type="molecule type" value="Genomic_DNA"/>
</dbReference>
<evidence type="ECO:0000313" key="1">
    <source>
        <dbReference type="EMBL" id="KAK0622760.1"/>
    </source>
</evidence>
<name>A0AA40C2M9_9PEZI</name>
<keyword evidence="2" id="KW-1185">Reference proteome</keyword>
<reference evidence="1" key="1">
    <citation type="submission" date="2023-06" db="EMBL/GenBank/DDBJ databases">
        <title>Genome-scale phylogeny and comparative genomics of the fungal order Sordariales.</title>
        <authorList>
            <consortium name="Lawrence Berkeley National Laboratory"/>
            <person name="Hensen N."/>
            <person name="Bonometti L."/>
            <person name="Westerberg I."/>
            <person name="Brannstrom I.O."/>
            <person name="Guillou S."/>
            <person name="Cros-Aarteil S."/>
            <person name="Calhoun S."/>
            <person name="Haridas S."/>
            <person name="Kuo A."/>
            <person name="Mondo S."/>
            <person name="Pangilinan J."/>
            <person name="Riley R."/>
            <person name="Labutti K."/>
            <person name="Andreopoulos B."/>
            <person name="Lipzen A."/>
            <person name="Chen C."/>
            <person name="Yanf M."/>
            <person name="Daum C."/>
            <person name="Ng V."/>
            <person name="Clum A."/>
            <person name="Steindorff A."/>
            <person name="Ohm R."/>
            <person name="Martin F."/>
            <person name="Silar P."/>
            <person name="Natvig D."/>
            <person name="Lalanne C."/>
            <person name="Gautier V."/>
            <person name="Ament-Velasquez S.L."/>
            <person name="Kruys A."/>
            <person name="Hutchinson M.I."/>
            <person name="Powell A.J."/>
            <person name="Barry K."/>
            <person name="Miller A.N."/>
            <person name="Grigoriev I.V."/>
            <person name="Debuchy R."/>
            <person name="Gladieux P."/>
            <person name="Thoren M.H."/>
            <person name="Johannesson H."/>
        </authorList>
    </citation>
    <scope>NUCLEOTIDE SEQUENCE</scope>
    <source>
        <strain evidence="1">CBS 606.72</strain>
    </source>
</reference>
<sequence>MNTIQRLTAIGNQEDLEAWWHPLWTQMLLPFTAAGGYLGNTANLCVAPQPALRDPVTGGFPYRYPDFAVIEAGQAGGAAFKTLHLLMEVKRPTNVGQFLQAQLECRFYITLALNPINHPPAASIYCVAAAGDWWSWREAQQAGGVWNWTAAGNAREFVVSLIANSSVDLNFRSKACWTPFAGTIMLGDDDLAQEFLATGRADLGFRDGFRSEGFQGWHDAHLHGL</sequence>
<proteinExistence type="predicted"/>
<organism evidence="1 2">
    <name type="scientific">Immersiella caudata</name>
    <dbReference type="NCBI Taxonomy" id="314043"/>
    <lineage>
        <taxon>Eukaryota</taxon>
        <taxon>Fungi</taxon>
        <taxon>Dikarya</taxon>
        <taxon>Ascomycota</taxon>
        <taxon>Pezizomycotina</taxon>
        <taxon>Sordariomycetes</taxon>
        <taxon>Sordariomycetidae</taxon>
        <taxon>Sordariales</taxon>
        <taxon>Lasiosphaeriaceae</taxon>
        <taxon>Immersiella</taxon>
    </lineage>
</organism>
<dbReference type="AlphaFoldDB" id="A0AA40C2M9"/>
<protein>
    <submittedName>
        <fullName evidence="1">Uncharacterized protein</fullName>
    </submittedName>
</protein>
<comment type="caution">
    <text evidence="1">The sequence shown here is derived from an EMBL/GenBank/DDBJ whole genome shotgun (WGS) entry which is preliminary data.</text>
</comment>
<evidence type="ECO:0000313" key="2">
    <source>
        <dbReference type="Proteomes" id="UP001175000"/>
    </source>
</evidence>
<gene>
    <name evidence="1" type="ORF">B0T14DRAFT_564182</name>
</gene>
<dbReference type="Proteomes" id="UP001175000">
    <property type="component" value="Unassembled WGS sequence"/>
</dbReference>